<evidence type="ECO:0000259" key="7">
    <source>
        <dbReference type="SMART" id="SM00382"/>
    </source>
</evidence>
<dbReference type="EMBL" id="AP008217">
    <property type="protein sequence ID" value="BAF28787.2"/>
    <property type="molecule type" value="Genomic_DNA"/>
</dbReference>
<keyword evidence="5" id="KW-0611">Plant defense</keyword>
<feature type="compositionally biased region" description="Basic residues" evidence="6">
    <location>
        <begin position="1138"/>
        <end position="1155"/>
    </location>
</feature>
<keyword evidence="3" id="KW-0677">Repeat</keyword>
<dbReference type="AlphaFoldDB" id="Q0IR78"/>
<protein>
    <submittedName>
        <fullName evidence="8">Os11g0668000 protein</fullName>
    </submittedName>
</protein>
<name>Q0IR78_ORYSJ</name>
<dbReference type="HOGENOM" id="CLU_000837_8_0_1"/>
<dbReference type="Gene3D" id="1.20.5.4130">
    <property type="match status" value="1"/>
</dbReference>
<feature type="region of interest" description="Disordered" evidence="6">
    <location>
        <begin position="96"/>
        <end position="165"/>
    </location>
</feature>
<dbReference type="Pfam" id="PF25019">
    <property type="entry name" value="LRR_R13L1-DRL21"/>
    <property type="match status" value="1"/>
</dbReference>
<feature type="region of interest" description="Disordered" evidence="6">
    <location>
        <begin position="1126"/>
        <end position="1155"/>
    </location>
</feature>
<dbReference type="SUPFAM" id="SSF52058">
    <property type="entry name" value="L domain-like"/>
    <property type="match status" value="1"/>
</dbReference>
<dbReference type="KEGG" id="dosa:Os11g0668000"/>
<dbReference type="Gene3D" id="1.10.10.10">
    <property type="entry name" value="Winged helix-like DNA-binding domain superfamily/Winged helix DNA-binding domain"/>
    <property type="match status" value="1"/>
</dbReference>
<feature type="compositionally biased region" description="Basic residues" evidence="6">
    <location>
        <begin position="148"/>
        <end position="165"/>
    </location>
</feature>
<dbReference type="GO" id="GO:0043531">
    <property type="term" value="F:ADP binding"/>
    <property type="evidence" value="ECO:0007669"/>
    <property type="project" value="InterPro"/>
</dbReference>
<dbReference type="Pfam" id="PF18052">
    <property type="entry name" value="Rx_N"/>
    <property type="match status" value="1"/>
</dbReference>
<sequence>MAEVAAVGWGISAVGWVVSPIITKILNKGFSYLGFHGSEKLKQLQTKVLQLELVLEAVEESPHRGRLEEWLQQLRSAVYEAEDILDDIEYHRLERQISSQPDDNLESNGRPPRRRNLSAAADVTSRPPQLTLHRGRRGRASHQDRGIPSHRGRRGRRRIKTSASRRRIHLEDSGVASTPLLLWTPFFLRLWRRPAIVVSLAAPDGLNWTIVVSLAAPAQRFVFSREQRRKRCRYNAKPSDAPPPNMSKLELKKILKKIENIINDGHKILQLLNLPGHSNINKRQTVSDDSRIAVTTASPPFVVIGRDEDRDKILVLLHETENDGQHEPSRALSHSIIGIHGIPGSGKSTLAQYVCAHEKRGRQEKEAGHFDLIMWVHVSRNFNVDKIFSKMLEEATGNSCPQFNSLNTLEQKLEQALSRKRFLLVLDDVWYNKDDSQEELQKILFPLKVGALGSKILLTSRTRDALLALGAAKCIPISELDDTVFLELFMHYALDSAGIDERDRMIFRAIGSDIAKKLKRSPLAARTVGGQLHMRPTIDFWQDARNQNLLNETMGALWWSYQHLDQQVRRCFAYCSIFPRRHRLERHELINLWVAEGFITTTEVGLEMEAVGRKYFEELVSASFLQLGEKQAERFGASEYFTVHDLLHDLAEKVARNDCFKVENGWTGDLPGDVRHLYIESYNKTMITEKVLKMGNLRTLIIYSGNTEIPTEEKIFERMFMRLRKLRVLSVKIITGSHVFSFPESIGQLRHLRHLCFRTTLIRQVLPNTIAKLRYMHVLDFGVCGDLVFPSGEDMSNLINLQHIIATADLNCPNIGMLTSLQTLPLFPVKKEPGYELQQLRHLNKLRGKLHIHGLGNVGSKEEALEAKLDGKERLKELVLVWDDESCSPEVEAEVLEGLCPPLELERLEITDYHGSSYPDWMIGGHKGPKYLRELELSGCSRLGPAPELFEFFIHLRSLWLWKSSWNFLPDNLEQLMSLHELKMYFCLNIQSLPKLPRSLEEFGLGACDDEFMRSCKTIGHPNWHKIQHIPRVTIALESTHSPHGSSSSSSIPVFCLIRHIGMYGKIAPERGVLYIDSVDNVRSKGGCSSSQEGYLKRYVRRSFVLACREEAPRLWRRDRSGRSQTRRCTRWTGSGRALRRTGGARRPGHPRRRK</sequence>
<dbReference type="PRINTS" id="PR00364">
    <property type="entry name" value="DISEASERSIST"/>
</dbReference>
<accession>Q0IR78</accession>
<dbReference type="Pfam" id="PF00931">
    <property type="entry name" value="NB-ARC"/>
    <property type="match status" value="1"/>
</dbReference>
<dbReference type="InterPro" id="IPR003593">
    <property type="entry name" value="AAA+_ATPase"/>
</dbReference>
<evidence type="ECO:0000313" key="8">
    <source>
        <dbReference type="EMBL" id="BAF28787.2"/>
    </source>
</evidence>
<dbReference type="PANTHER" id="PTHR23155:SF1058">
    <property type="entry name" value="OS11G0668100 PROTEIN"/>
    <property type="match status" value="1"/>
</dbReference>
<comment type="similarity">
    <text evidence="1">Belongs to the disease resistance NB-LRR family.</text>
</comment>
<dbReference type="GO" id="GO:0002758">
    <property type="term" value="P:innate immune response-activating signaling pathway"/>
    <property type="evidence" value="ECO:0007669"/>
    <property type="project" value="UniProtKB-ARBA"/>
</dbReference>
<dbReference type="InterPro" id="IPR036388">
    <property type="entry name" value="WH-like_DNA-bd_sf"/>
</dbReference>
<evidence type="ECO:0000256" key="2">
    <source>
        <dbReference type="ARBA" id="ARBA00022614"/>
    </source>
</evidence>
<dbReference type="InterPro" id="IPR027417">
    <property type="entry name" value="P-loop_NTPase"/>
</dbReference>
<gene>
    <name evidence="8" type="ordered locus">Os11g0668000</name>
</gene>
<reference evidence="8 9" key="1">
    <citation type="journal article" date="2005" name="Nature">
        <title>The map-based sequence of the rice genome.</title>
        <authorList>
            <consortium name="International rice genome sequencing project (IRGSP)"/>
            <person name="Matsumoto T."/>
            <person name="Wu J."/>
            <person name="Kanamori H."/>
            <person name="Katayose Y."/>
            <person name="Fujisawa M."/>
            <person name="Namiki N."/>
            <person name="Mizuno H."/>
            <person name="Yamamoto K."/>
            <person name="Antonio B.A."/>
            <person name="Baba T."/>
            <person name="Sakata K."/>
            <person name="Nagamura Y."/>
            <person name="Aoki H."/>
            <person name="Arikawa K."/>
            <person name="Arita K."/>
            <person name="Bito T."/>
            <person name="Chiden Y."/>
            <person name="Fujitsuka N."/>
            <person name="Fukunaka R."/>
            <person name="Hamada M."/>
            <person name="Harada C."/>
            <person name="Hayashi A."/>
            <person name="Hijishita S."/>
            <person name="Honda M."/>
            <person name="Hosokawa S."/>
            <person name="Ichikawa Y."/>
            <person name="Idonuma A."/>
            <person name="Iijima M."/>
            <person name="Ikeda M."/>
            <person name="Ikeno M."/>
            <person name="Ito K."/>
            <person name="Ito S."/>
            <person name="Ito T."/>
            <person name="Ito Y."/>
            <person name="Ito Y."/>
            <person name="Iwabuchi A."/>
            <person name="Kamiya K."/>
            <person name="Karasawa W."/>
            <person name="Kurita K."/>
            <person name="Katagiri S."/>
            <person name="Kikuta A."/>
            <person name="Kobayashi H."/>
            <person name="Kobayashi N."/>
            <person name="Machita K."/>
            <person name="Maehara T."/>
            <person name="Masukawa M."/>
            <person name="Mizubayashi T."/>
            <person name="Mukai Y."/>
            <person name="Nagasaki H."/>
            <person name="Nagata Y."/>
            <person name="Naito S."/>
            <person name="Nakashima M."/>
            <person name="Nakama Y."/>
            <person name="Nakamichi Y."/>
            <person name="Nakamura M."/>
            <person name="Meguro A."/>
            <person name="Negishi M."/>
            <person name="Ohta I."/>
            <person name="Ohta T."/>
            <person name="Okamoto M."/>
            <person name="Ono N."/>
            <person name="Saji S."/>
            <person name="Sakaguchi M."/>
            <person name="Sakai K."/>
            <person name="Shibata M."/>
            <person name="Shimokawa T."/>
            <person name="Song J."/>
            <person name="Takazaki Y."/>
            <person name="Terasawa K."/>
            <person name="Tsugane M."/>
            <person name="Tsuji K."/>
            <person name="Ueda S."/>
            <person name="Waki K."/>
            <person name="Yamagata H."/>
            <person name="Yamamoto M."/>
            <person name="Yamamoto S."/>
            <person name="Yamane H."/>
            <person name="Yoshiki S."/>
            <person name="Yoshihara R."/>
            <person name="Yukawa K."/>
            <person name="Zhong H."/>
            <person name="Yano M."/>
            <person name="Yuan Q."/>
            <person name="Ouyang S."/>
            <person name="Liu J."/>
            <person name="Jones K.M."/>
            <person name="Gansberger K."/>
            <person name="Moffat K."/>
            <person name="Hill J."/>
            <person name="Bera J."/>
            <person name="Fadrosh D."/>
            <person name="Jin S."/>
            <person name="Johri S."/>
            <person name="Kim M."/>
            <person name="Overton L."/>
            <person name="Reardon M."/>
            <person name="Tsitrin T."/>
            <person name="Vuong H."/>
            <person name="Weaver B."/>
            <person name="Ciecko A."/>
            <person name="Tallon L."/>
            <person name="Jackson J."/>
            <person name="Pai G."/>
            <person name="Aken S.V."/>
            <person name="Utterback T."/>
            <person name="Reidmuller S."/>
            <person name="Feldblyum T."/>
            <person name="Hsiao J."/>
            <person name="Zismann V."/>
            <person name="Iobst S."/>
            <person name="de Vazeille A.R."/>
            <person name="Buell C.R."/>
            <person name="Ying K."/>
            <person name="Li Y."/>
            <person name="Lu T."/>
            <person name="Huang Y."/>
            <person name="Zhao Q."/>
            <person name="Feng Q."/>
            <person name="Zhang L."/>
            <person name="Zhu J."/>
            <person name="Weng Q."/>
            <person name="Mu J."/>
            <person name="Lu Y."/>
            <person name="Fan D."/>
            <person name="Liu Y."/>
            <person name="Guan J."/>
            <person name="Zhang Y."/>
            <person name="Yu S."/>
            <person name="Liu X."/>
            <person name="Zhang Y."/>
            <person name="Hong G."/>
            <person name="Han B."/>
            <person name="Choisne N."/>
            <person name="Demange N."/>
            <person name="Orjeda G."/>
            <person name="Samain S."/>
            <person name="Cattolico L."/>
            <person name="Pelletier E."/>
            <person name="Couloux A."/>
            <person name="Segurens B."/>
            <person name="Wincker P."/>
            <person name="D'Hont A."/>
            <person name="Scarpelli C."/>
            <person name="Weissenbach J."/>
            <person name="Salanoubat M."/>
            <person name="Quetier F."/>
            <person name="Yu Y."/>
            <person name="Kim H.R."/>
            <person name="Rambo T."/>
            <person name="Currie J."/>
            <person name="Collura K."/>
            <person name="Luo M."/>
            <person name="Yang T."/>
            <person name="Ammiraju J.S.S."/>
            <person name="Engler F."/>
            <person name="Soderlund C."/>
            <person name="Wing R.A."/>
            <person name="Palmer L.E."/>
            <person name="de la Bastide M."/>
            <person name="Spiegel L."/>
            <person name="Nascimento L."/>
            <person name="Zutavern T."/>
            <person name="O'Shaughnessy A."/>
            <person name="Dike S."/>
            <person name="Dedhia N."/>
            <person name="Preston R."/>
            <person name="Balija V."/>
            <person name="McCombie W.R."/>
            <person name="Chow T."/>
            <person name="Chen H."/>
            <person name="Chung M."/>
            <person name="Chen C."/>
            <person name="Shaw J."/>
            <person name="Wu H."/>
            <person name="Hsiao K."/>
            <person name="Chao Y."/>
            <person name="Chu M."/>
            <person name="Cheng C."/>
            <person name="Hour A."/>
            <person name="Lee P."/>
            <person name="Lin S."/>
            <person name="Lin Y."/>
            <person name="Liou J."/>
            <person name="Liu S."/>
            <person name="Hsing Y."/>
            <person name="Raghuvanshi S."/>
            <person name="Mohanty A."/>
            <person name="Bharti A.K."/>
            <person name="Gaur A."/>
            <person name="Gupta V."/>
            <person name="Kumar D."/>
            <person name="Ravi V."/>
            <person name="Vij S."/>
            <person name="Kapur A."/>
            <person name="Khurana P."/>
            <person name="Khurana P."/>
            <person name="Khurana J.P."/>
            <person name="Tyagi A.K."/>
            <person name="Gaikwad K."/>
            <person name="Singh A."/>
            <person name="Dalal V."/>
            <person name="Srivastava S."/>
            <person name="Dixit A."/>
            <person name="Pal A.K."/>
            <person name="Ghazi I.A."/>
            <person name="Yadav M."/>
            <person name="Pandit A."/>
            <person name="Bhargava A."/>
            <person name="Sureshbabu K."/>
            <person name="Batra K."/>
            <person name="Sharma T.R."/>
            <person name="Mohapatra T."/>
            <person name="Singh N.K."/>
            <person name="Messing J."/>
            <person name="Nelson A.B."/>
            <person name="Fuks G."/>
            <person name="Kavchok S."/>
            <person name="Keizer G."/>
            <person name="Linton E."/>
            <person name="Llaca V."/>
            <person name="Song R."/>
            <person name="Tanyolac B."/>
            <person name="Young S."/>
            <person name="Ho-Il K."/>
            <person name="Hahn J.H."/>
            <person name="Sangsakoo G."/>
            <person name="Vanavichit A."/>
            <person name="de Mattos Luiz.A.T."/>
            <person name="Zimmer P.D."/>
            <person name="Malone G."/>
            <person name="Dellagostin O."/>
            <person name="de Oliveira A.C."/>
            <person name="Bevan M."/>
            <person name="Bancroft I."/>
            <person name="Minx P."/>
            <person name="Cordum H."/>
            <person name="Wilson R."/>
            <person name="Cheng Z."/>
            <person name="Jin W."/>
            <person name="Jiang J."/>
            <person name="Leong S.A."/>
            <person name="Iwama H."/>
            <person name="Gojobori T."/>
            <person name="Itoh T."/>
            <person name="Niimura Y."/>
            <person name="Fujii Y."/>
            <person name="Habara T."/>
            <person name="Sakai H."/>
            <person name="Sato Y."/>
            <person name="Wilson G."/>
            <person name="Kumar K."/>
            <person name="McCouch S."/>
            <person name="Juretic N."/>
            <person name="Hoen D."/>
            <person name="Wright S."/>
            <person name="Bruskiewich R."/>
            <person name="Bureau T."/>
            <person name="Miyao A."/>
            <person name="Hirochika H."/>
            <person name="Nishikawa T."/>
            <person name="Kadowaki K."/>
            <person name="Sugiura M."/>
            <person name="Burr B."/>
            <person name="Sasaki T."/>
        </authorList>
    </citation>
    <scope>NUCLEOTIDE SEQUENCE [LARGE SCALE GENOMIC DNA]</scope>
    <source>
        <strain evidence="9">cv. Nipponbare</strain>
    </source>
</reference>
<keyword evidence="2" id="KW-0433">Leucine-rich repeat</keyword>
<dbReference type="InterPro" id="IPR058922">
    <property type="entry name" value="WHD_DRP"/>
</dbReference>
<evidence type="ECO:0000256" key="3">
    <source>
        <dbReference type="ARBA" id="ARBA00022737"/>
    </source>
</evidence>
<evidence type="ECO:0000256" key="1">
    <source>
        <dbReference type="ARBA" id="ARBA00008894"/>
    </source>
</evidence>
<dbReference type="SUPFAM" id="SSF52540">
    <property type="entry name" value="P-loop containing nucleoside triphosphate hydrolases"/>
    <property type="match status" value="1"/>
</dbReference>
<dbReference type="GO" id="GO:0042742">
    <property type="term" value="P:defense response to bacterium"/>
    <property type="evidence" value="ECO:0007669"/>
    <property type="project" value="UniProtKB-ARBA"/>
</dbReference>
<dbReference type="Pfam" id="PF23559">
    <property type="entry name" value="WHD_DRP"/>
    <property type="match status" value="1"/>
</dbReference>
<dbReference type="GO" id="GO:0009626">
    <property type="term" value="P:plant-type hypersensitive response"/>
    <property type="evidence" value="ECO:0007669"/>
    <property type="project" value="UniProtKB-ARBA"/>
</dbReference>
<evidence type="ECO:0000256" key="4">
    <source>
        <dbReference type="ARBA" id="ARBA00022741"/>
    </source>
</evidence>
<dbReference type="PANTHER" id="PTHR23155">
    <property type="entry name" value="DISEASE RESISTANCE PROTEIN RP"/>
    <property type="match status" value="1"/>
</dbReference>
<feature type="domain" description="AAA+ ATPase" evidence="7">
    <location>
        <begin position="333"/>
        <end position="481"/>
    </location>
</feature>
<dbReference type="InterPro" id="IPR032675">
    <property type="entry name" value="LRR_dom_sf"/>
</dbReference>
<proteinExistence type="inferred from homology"/>
<dbReference type="InterPro" id="IPR041118">
    <property type="entry name" value="Rx_N"/>
</dbReference>
<dbReference type="Gene3D" id="3.40.50.300">
    <property type="entry name" value="P-loop containing nucleotide triphosphate hydrolases"/>
    <property type="match status" value="1"/>
</dbReference>
<evidence type="ECO:0000256" key="5">
    <source>
        <dbReference type="ARBA" id="ARBA00022821"/>
    </source>
</evidence>
<dbReference type="SMART" id="SM00382">
    <property type="entry name" value="AAA"/>
    <property type="match status" value="1"/>
</dbReference>
<dbReference type="Gene3D" id="3.80.10.10">
    <property type="entry name" value="Ribonuclease Inhibitor"/>
    <property type="match status" value="1"/>
</dbReference>
<evidence type="ECO:0000313" key="9">
    <source>
        <dbReference type="Proteomes" id="UP000000763"/>
    </source>
</evidence>
<dbReference type="FunFam" id="1.10.10.10:FF:000322">
    <property type="entry name" value="Probable disease resistance protein At1g63360"/>
    <property type="match status" value="1"/>
</dbReference>
<reference evidence="9" key="2">
    <citation type="journal article" date="2008" name="Nucleic Acids Res.">
        <title>The rice annotation project database (RAP-DB): 2008 update.</title>
        <authorList>
            <consortium name="The rice annotation project (RAP)"/>
        </authorList>
    </citation>
    <scope>GENOME REANNOTATION</scope>
    <source>
        <strain evidence="9">cv. Nipponbare</strain>
    </source>
</reference>
<evidence type="ECO:0000256" key="6">
    <source>
        <dbReference type="SAM" id="MobiDB-lite"/>
    </source>
</evidence>
<organism evidence="8 9">
    <name type="scientific">Oryza sativa subsp. japonica</name>
    <name type="common">Rice</name>
    <dbReference type="NCBI Taxonomy" id="39947"/>
    <lineage>
        <taxon>Eukaryota</taxon>
        <taxon>Viridiplantae</taxon>
        <taxon>Streptophyta</taxon>
        <taxon>Embryophyta</taxon>
        <taxon>Tracheophyta</taxon>
        <taxon>Spermatophyta</taxon>
        <taxon>Magnoliopsida</taxon>
        <taxon>Liliopsida</taxon>
        <taxon>Poales</taxon>
        <taxon>Poaceae</taxon>
        <taxon>BOP clade</taxon>
        <taxon>Oryzoideae</taxon>
        <taxon>Oryzeae</taxon>
        <taxon>Oryzinae</taxon>
        <taxon>Oryza</taxon>
        <taxon>Oryza sativa</taxon>
    </lineage>
</organism>
<dbReference type="Proteomes" id="UP000000763">
    <property type="component" value="Chromosome 11"/>
</dbReference>
<dbReference type="InterPro" id="IPR044974">
    <property type="entry name" value="Disease_R_plants"/>
</dbReference>
<dbReference type="InterPro" id="IPR056789">
    <property type="entry name" value="LRR_R13L1-DRL21"/>
</dbReference>
<dbReference type="InterPro" id="IPR002182">
    <property type="entry name" value="NB-ARC"/>
</dbReference>
<keyword evidence="4" id="KW-0547">Nucleotide-binding</keyword>